<dbReference type="RefSeq" id="WP_367921770.1">
    <property type="nucleotide sequence ID" value="NZ_BAABAC010000049.1"/>
</dbReference>
<evidence type="ECO:0000313" key="4">
    <source>
        <dbReference type="Proteomes" id="UP001597229"/>
    </source>
</evidence>
<organism evidence="3 4">
    <name type="scientific">Nocardioides ginsengisoli</name>
    <dbReference type="NCBI Taxonomy" id="363868"/>
    <lineage>
        <taxon>Bacteria</taxon>
        <taxon>Bacillati</taxon>
        <taxon>Actinomycetota</taxon>
        <taxon>Actinomycetes</taxon>
        <taxon>Propionibacteriales</taxon>
        <taxon>Nocardioidaceae</taxon>
        <taxon>Nocardioides</taxon>
    </lineage>
</organism>
<name>A0ABW3W4V8_9ACTN</name>
<keyword evidence="4" id="KW-1185">Reference proteome</keyword>
<feature type="chain" id="PRO_5046008023" evidence="2">
    <location>
        <begin position="24"/>
        <end position="239"/>
    </location>
</feature>
<evidence type="ECO:0000256" key="2">
    <source>
        <dbReference type="SAM" id="SignalP"/>
    </source>
</evidence>
<protein>
    <submittedName>
        <fullName evidence="3">Uncharacterized protein</fullName>
    </submittedName>
</protein>
<dbReference type="PROSITE" id="PS51257">
    <property type="entry name" value="PROKAR_LIPOPROTEIN"/>
    <property type="match status" value="1"/>
</dbReference>
<sequence length="239" mass="24139">MRMKKTGLTLAALLAATTLVGCGAEDGSQKVVDAPASAAPGGAGDADGGFLKSLQDRGDLVTVYRSLEEAAAAESIVATGVIDRVAAGRTTVQTTAPGLEARDQTAVVRIRIVRVYKAADVKLDDAFAYVTLRRGAEATAADGAPIGAGPSTVTSIGALGKALPSGTRVILVTSPVPPPRPGADSGRVVTPEAGTSHGAPLLEGDVSQLFSIEDGDGRLTGWPSMTYDDAVAALEKAFP</sequence>
<reference evidence="4" key="1">
    <citation type="journal article" date="2019" name="Int. J. Syst. Evol. Microbiol.">
        <title>The Global Catalogue of Microorganisms (GCM) 10K type strain sequencing project: providing services to taxonomists for standard genome sequencing and annotation.</title>
        <authorList>
            <consortium name="The Broad Institute Genomics Platform"/>
            <consortium name="The Broad Institute Genome Sequencing Center for Infectious Disease"/>
            <person name="Wu L."/>
            <person name="Ma J."/>
        </authorList>
    </citation>
    <scope>NUCLEOTIDE SEQUENCE [LARGE SCALE GENOMIC DNA]</scope>
    <source>
        <strain evidence="4">CCUG 52478</strain>
    </source>
</reference>
<dbReference type="Proteomes" id="UP001597229">
    <property type="component" value="Unassembled WGS sequence"/>
</dbReference>
<comment type="caution">
    <text evidence="3">The sequence shown here is derived from an EMBL/GenBank/DDBJ whole genome shotgun (WGS) entry which is preliminary data.</text>
</comment>
<keyword evidence="2" id="KW-0732">Signal</keyword>
<feature type="region of interest" description="Disordered" evidence="1">
    <location>
        <begin position="175"/>
        <end position="200"/>
    </location>
</feature>
<evidence type="ECO:0000313" key="3">
    <source>
        <dbReference type="EMBL" id="MFD1249223.1"/>
    </source>
</evidence>
<evidence type="ECO:0000256" key="1">
    <source>
        <dbReference type="SAM" id="MobiDB-lite"/>
    </source>
</evidence>
<dbReference type="EMBL" id="JBHTLX010000020">
    <property type="protein sequence ID" value="MFD1249223.1"/>
    <property type="molecule type" value="Genomic_DNA"/>
</dbReference>
<feature type="signal peptide" evidence="2">
    <location>
        <begin position="1"/>
        <end position="23"/>
    </location>
</feature>
<proteinExistence type="predicted"/>
<accession>A0ABW3W4V8</accession>
<gene>
    <name evidence="3" type="ORF">ACFQ3F_15605</name>
</gene>